<keyword evidence="1" id="KW-0472">Membrane</keyword>
<evidence type="ECO:0000313" key="2">
    <source>
        <dbReference type="EMBL" id="AXQ69525.1"/>
    </source>
</evidence>
<keyword evidence="1" id="KW-0812">Transmembrane</keyword>
<dbReference type="EMBL" id="MH588546">
    <property type="protein sequence ID" value="AXQ69525.1"/>
    <property type="molecule type" value="Genomic_DNA"/>
</dbReference>
<name>A0A385EER9_9CAUD</name>
<evidence type="ECO:0000313" key="3">
    <source>
        <dbReference type="Proteomes" id="UP000259421"/>
    </source>
</evidence>
<protein>
    <submittedName>
        <fullName evidence="2">Uncharacterized protein</fullName>
    </submittedName>
</protein>
<evidence type="ECO:0000256" key="1">
    <source>
        <dbReference type="SAM" id="Phobius"/>
    </source>
</evidence>
<gene>
    <name evidence="2" type="ORF">CcrBL9_gp501</name>
</gene>
<reference evidence="2 3" key="2">
    <citation type="submission" date="2018-09" db="EMBL/GenBank/DDBJ databases">
        <title>Giant CbK-like Caulobacter bacteriophages have genetically divergent genomes.</title>
        <authorList>
            <person name="Wilson K."/>
            <person name="Ely B."/>
        </authorList>
    </citation>
    <scope>NUCLEOTIDE SEQUENCE [LARGE SCALE GENOMIC DNA]</scope>
</reference>
<sequence>MDTLGLILLLIVGVLILTIALGFWATIAMVNILAKEVRVVVADQRHLPKEAS</sequence>
<organism evidence="2 3">
    <name type="scientific">Caulobacter phage CcrBL9</name>
    <dbReference type="NCBI Taxonomy" id="2283270"/>
    <lineage>
        <taxon>Viruses</taxon>
        <taxon>Duplodnaviria</taxon>
        <taxon>Heunggongvirae</taxon>
        <taxon>Uroviricota</taxon>
        <taxon>Caudoviricetes</taxon>
        <taxon>Jeanschmidtviridae</taxon>
        <taxon>Bertelyvirus</taxon>
        <taxon>Bertelyvirus BL9</taxon>
    </lineage>
</organism>
<reference evidence="3" key="1">
    <citation type="submission" date="2018-07" db="EMBL/GenBank/DDBJ databases">
        <title>Giant CbK-like Caulobacter bacteriophages have genetically divergent genomes.</title>
        <authorList>
            <person name="Wilson K.M."/>
            <person name="Ely B."/>
        </authorList>
    </citation>
    <scope>NUCLEOTIDE SEQUENCE [LARGE SCALE GENOMIC DNA]</scope>
</reference>
<keyword evidence="1" id="KW-1133">Transmembrane helix</keyword>
<dbReference type="Proteomes" id="UP000259421">
    <property type="component" value="Segment"/>
</dbReference>
<proteinExistence type="predicted"/>
<keyword evidence="3" id="KW-1185">Reference proteome</keyword>
<feature type="transmembrane region" description="Helical" evidence="1">
    <location>
        <begin position="6"/>
        <end position="30"/>
    </location>
</feature>
<accession>A0A385EER9</accession>